<dbReference type="PANTHER" id="PTHR24384:SF189">
    <property type="entry name" value="C2H2-TYPE DOMAIN-CONTAINING PROTEIN-RELATED"/>
    <property type="match status" value="1"/>
</dbReference>
<dbReference type="InterPro" id="IPR013087">
    <property type="entry name" value="Znf_C2H2_type"/>
</dbReference>
<feature type="region of interest" description="Disordered" evidence="11">
    <location>
        <begin position="167"/>
        <end position="196"/>
    </location>
</feature>
<organism evidence="13 14">
    <name type="scientific">Pogona vitticeps</name>
    <name type="common">central bearded dragon</name>
    <dbReference type="NCBI Taxonomy" id="103695"/>
    <lineage>
        <taxon>Eukaryota</taxon>
        <taxon>Metazoa</taxon>
        <taxon>Chordata</taxon>
        <taxon>Craniata</taxon>
        <taxon>Vertebrata</taxon>
        <taxon>Euteleostomi</taxon>
        <taxon>Lepidosauria</taxon>
        <taxon>Squamata</taxon>
        <taxon>Bifurcata</taxon>
        <taxon>Unidentata</taxon>
        <taxon>Episquamata</taxon>
        <taxon>Toxicofera</taxon>
        <taxon>Iguania</taxon>
        <taxon>Acrodonta</taxon>
        <taxon>Agamidae</taxon>
        <taxon>Amphibolurinae</taxon>
        <taxon>Pogona</taxon>
    </lineage>
</organism>
<evidence type="ECO:0000256" key="8">
    <source>
        <dbReference type="ARBA" id="ARBA00023163"/>
    </source>
</evidence>
<protein>
    <submittedName>
        <fullName evidence="14">Uncharacterized protein isoform X1</fullName>
    </submittedName>
</protein>
<feature type="domain" description="C2H2-type" evidence="12">
    <location>
        <begin position="400"/>
        <end position="427"/>
    </location>
</feature>
<feature type="region of interest" description="Disordered" evidence="11">
    <location>
        <begin position="242"/>
        <end position="277"/>
    </location>
</feature>
<evidence type="ECO:0000256" key="11">
    <source>
        <dbReference type="SAM" id="MobiDB-lite"/>
    </source>
</evidence>
<dbReference type="Pfam" id="PF00096">
    <property type="entry name" value="zf-C2H2"/>
    <property type="match status" value="7"/>
</dbReference>
<dbReference type="GeneID" id="110086469"/>
<feature type="domain" description="C2H2-type" evidence="12">
    <location>
        <begin position="802"/>
        <end position="825"/>
    </location>
</feature>
<keyword evidence="6" id="KW-0805">Transcription regulation</keyword>
<evidence type="ECO:0000256" key="2">
    <source>
        <dbReference type="ARBA" id="ARBA00022723"/>
    </source>
</evidence>
<feature type="domain" description="C2H2-type" evidence="12">
    <location>
        <begin position="774"/>
        <end position="801"/>
    </location>
</feature>
<proteinExistence type="predicted"/>
<evidence type="ECO:0000256" key="5">
    <source>
        <dbReference type="ARBA" id="ARBA00022833"/>
    </source>
</evidence>
<keyword evidence="9" id="KW-0539">Nucleus</keyword>
<keyword evidence="4 10" id="KW-0863">Zinc-finger</keyword>
<keyword evidence="7" id="KW-0238">DNA-binding</keyword>
<keyword evidence="3" id="KW-0677">Repeat</keyword>
<evidence type="ECO:0000256" key="9">
    <source>
        <dbReference type="ARBA" id="ARBA00023242"/>
    </source>
</evidence>
<dbReference type="RefSeq" id="XP_072860593.1">
    <property type="nucleotide sequence ID" value="XM_073004492.1"/>
</dbReference>
<evidence type="ECO:0000259" key="12">
    <source>
        <dbReference type="PROSITE" id="PS50157"/>
    </source>
</evidence>
<feature type="domain" description="C2H2-type" evidence="12">
    <location>
        <begin position="531"/>
        <end position="558"/>
    </location>
</feature>
<dbReference type="PANTHER" id="PTHR24384">
    <property type="entry name" value="FINGER PUTATIVE TRANSCRIPTION FACTOR FAMILY-RELATED"/>
    <property type="match status" value="1"/>
</dbReference>
<evidence type="ECO:0000256" key="7">
    <source>
        <dbReference type="ARBA" id="ARBA00023125"/>
    </source>
</evidence>
<feature type="region of interest" description="Disordered" evidence="11">
    <location>
        <begin position="58"/>
        <end position="112"/>
    </location>
</feature>
<name>A0ABM5GSF6_9SAUR</name>
<feature type="compositionally biased region" description="Basic and acidic residues" evidence="11">
    <location>
        <begin position="76"/>
        <end position="86"/>
    </location>
</feature>
<dbReference type="InterPro" id="IPR036236">
    <property type="entry name" value="Znf_C2H2_sf"/>
</dbReference>
<feature type="domain" description="C2H2-type" evidence="12">
    <location>
        <begin position="124"/>
        <end position="151"/>
    </location>
</feature>
<feature type="compositionally biased region" description="Acidic residues" evidence="11">
    <location>
        <begin position="584"/>
        <end position="596"/>
    </location>
</feature>
<feature type="domain" description="C2H2-type" evidence="12">
    <location>
        <begin position="481"/>
        <end position="508"/>
    </location>
</feature>
<feature type="domain" description="C2H2-type" evidence="12">
    <location>
        <begin position="830"/>
        <end position="857"/>
    </location>
</feature>
<keyword evidence="13" id="KW-1185">Reference proteome</keyword>
<accession>A0ABM5GSF6</accession>
<evidence type="ECO:0000256" key="6">
    <source>
        <dbReference type="ARBA" id="ARBA00023015"/>
    </source>
</evidence>
<comment type="subcellular location">
    <subcellularLocation>
        <location evidence="1">Nucleus</location>
    </subcellularLocation>
</comment>
<reference evidence="14" key="1">
    <citation type="submission" date="2025-08" db="UniProtKB">
        <authorList>
            <consortium name="RefSeq"/>
        </authorList>
    </citation>
    <scope>IDENTIFICATION</scope>
</reference>
<evidence type="ECO:0000256" key="3">
    <source>
        <dbReference type="ARBA" id="ARBA00022737"/>
    </source>
</evidence>
<dbReference type="PROSITE" id="PS00028">
    <property type="entry name" value="ZINC_FINGER_C2H2_1"/>
    <property type="match status" value="9"/>
</dbReference>
<feature type="region of interest" description="Disordered" evidence="11">
    <location>
        <begin position="351"/>
        <end position="373"/>
    </location>
</feature>
<dbReference type="PROSITE" id="PS50157">
    <property type="entry name" value="ZINC_FINGER_C2H2_2"/>
    <property type="match status" value="9"/>
</dbReference>
<dbReference type="Proteomes" id="UP001652642">
    <property type="component" value="Chromosome 6"/>
</dbReference>
<evidence type="ECO:0000256" key="4">
    <source>
        <dbReference type="ARBA" id="ARBA00022771"/>
    </source>
</evidence>
<feature type="region of interest" description="Disordered" evidence="11">
    <location>
        <begin position="494"/>
        <end position="524"/>
    </location>
</feature>
<dbReference type="Gene3D" id="3.30.160.60">
    <property type="entry name" value="Classic Zinc Finger"/>
    <property type="match status" value="8"/>
</dbReference>
<feature type="domain" description="C2H2-type" evidence="12">
    <location>
        <begin position="559"/>
        <end position="586"/>
    </location>
</feature>
<dbReference type="SUPFAM" id="SSF57667">
    <property type="entry name" value="beta-beta-alpha zinc fingers"/>
    <property type="match status" value="7"/>
</dbReference>
<feature type="compositionally biased region" description="Polar residues" evidence="11">
    <location>
        <begin position="187"/>
        <end position="196"/>
    </location>
</feature>
<sequence>MAALKPVSSEEIQPAIRPLEAEEAEAAEDWPGLQLGPTSWIERGQIWSLELQPYDATTSPVSTDFESSAEGAEPLKTSEHQSEEGKSIPSAHRQAKKTLAGDAGRRHPNLKQSVDQTSANKYRYACDRCDKEFQWFSLFARHKNAHPGRKASRQSCRLGQKQAARCSSNPLTPVSSPQNLFADGKETAQQSAVRGANQNKQTKKLLVCIWCGRNFRWPSHLARHYQVECYRNKGGRRCRKQLEANDQSSATSEPAPLETEEITADTGESSHEASTPITDQTANAENLYICEQCGLDFQRSSDLDQHQLVHSRRKTVRHSVCQLEACCPRPPVPALWHDEKGVVCDPCGTIRPNQDPANEDKRSPRAPVSLPPKAETMYVDTSGRKSELMTDQITHAKDLSLCEQCGKGFRYPSVLARHQRVHSGKEKARQHQCHSKGMRPNPRKANPTPLQMDGAFGNSHKSFRQNSQLVPGQTTSVKKPHICGQCGKGFRYPSDLARHEPTHSRRKKDTKMSPPGSLRTTEQNSKLPTSYLCDECGQQFQFLSDFTEHVYTHSVKRPYSCAICGCQFKRYVQLKKHEKWHEMSEEEEEEEEEGGGEAEVVVEKDDDDDDWVAVKDEDEKTYQGVYEEDVPTENAPKKQLRYYSPMASAAHNKPFGSLGGCECGVCHKETSSRSELRPPNSVWEIGVNGLPSLLSLPQTCECGYCESFGDSTSHAHLTNVPPLSTGITARCELASAQRSCKSVADKPAVRSSSGGAHKNVASTWRKKVAEDKPFACPVCPKSFSQPSYLAKHLDVHSTGKPYQCATCKKRFARRSYLFKHQRVHTVNLTHECPECGSYFTQVSYLRKHMDMHRRKRMHKHRR</sequence>
<evidence type="ECO:0000256" key="1">
    <source>
        <dbReference type="ARBA" id="ARBA00004123"/>
    </source>
</evidence>
<evidence type="ECO:0000313" key="13">
    <source>
        <dbReference type="Proteomes" id="UP001652642"/>
    </source>
</evidence>
<evidence type="ECO:0000256" key="10">
    <source>
        <dbReference type="PROSITE-ProRule" id="PRU00042"/>
    </source>
</evidence>
<dbReference type="InterPro" id="IPR050752">
    <property type="entry name" value="C2H2-ZF_domain"/>
</dbReference>
<feature type="domain" description="C2H2-type" evidence="12">
    <location>
        <begin position="288"/>
        <end position="315"/>
    </location>
</feature>
<feature type="compositionally biased region" description="Polar residues" evidence="11">
    <location>
        <begin position="464"/>
        <end position="476"/>
    </location>
</feature>
<keyword evidence="8" id="KW-0804">Transcription</keyword>
<feature type="compositionally biased region" description="Polar residues" evidence="11">
    <location>
        <begin position="167"/>
        <end position="179"/>
    </location>
</feature>
<gene>
    <name evidence="14" type="primary">LOC110086469</name>
</gene>
<feature type="region of interest" description="Disordered" evidence="11">
    <location>
        <begin position="581"/>
        <end position="607"/>
    </location>
</feature>
<keyword evidence="2" id="KW-0479">Metal-binding</keyword>
<feature type="region of interest" description="Disordered" evidence="11">
    <location>
        <begin position="423"/>
        <end position="476"/>
    </location>
</feature>
<keyword evidence="5" id="KW-0862">Zinc</keyword>
<feature type="region of interest" description="Disordered" evidence="11">
    <location>
        <begin position="1"/>
        <end position="36"/>
    </location>
</feature>
<evidence type="ECO:0000313" key="14">
    <source>
        <dbReference type="RefSeq" id="XP_072860593.1"/>
    </source>
</evidence>
<dbReference type="SMART" id="SM00355">
    <property type="entry name" value="ZnF_C2H2"/>
    <property type="match status" value="10"/>
</dbReference>